<dbReference type="Pfam" id="PF13556">
    <property type="entry name" value="HTH_30"/>
    <property type="match status" value="1"/>
</dbReference>
<dbReference type="InterPro" id="IPR042070">
    <property type="entry name" value="PucR_C-HTH_sf"/>
</dbReference>
<dbReference type="EMBL" id="BAAAUD010000014">
    <property type="protein sequence ID" value="GAA2930970.1"/>
    <property type="molecule type" value="Genomic_DNA"/>
</dbReference>
<proteinExistence type="predicted"/>
<protein>
    <submittedName>
        <fullName evidence="2">Helix-turn-helix domain-containing protein</fullName>
    </submittedName>
</protein>
<comment type="caution">
    <text evidence="2">The sequence shown here is derived from an EMBL/GenBank/DDBJ whole genome shotgun (WGS) entry which is preliminary data.</text>
</comment>
<dbReference type="InterPro" id="IPR051448">
    <property type="entry name" value="CdaR-like_regulators"/>
</dbReference>
<dbReference type="Proteomes" id="UP001500403">
    <property type="component" value="Unassembled WGS sequence"/>
</dbReference>
<name>A0ABN3WX88_9ACTN</name>
<gene>
    <name evidence="2" type="ORF">GCM10010446_14660</name>
</gene>
<dbReference type="InterPro" id="IPR025736">
    <property type="entry name" value="PucR_C-HTH_dom"/>
</dbReference>
<feature type="domain" description="PucR C-terminal helix-turn-helix" evidence="1">
    <location>
        <begin position="323"/>
        <end position="381"/>
    </location>
</feature>
<dbReference type="PANTHER" id="PTHR33744">
    <property type="entry name" value="CARBOHYDRATE DIACID REGULATOR"/>
    <property type="match status" value="1"/>
</dbReference>
<dbReference type="Gene3D" id="1.10.10.2840">
    <property type="entry name" value="PucR C-terminal helix-turn-helix domain"/>
    <property type="match status" value="1"/>
</dbReference>
<accession>A0ABN3WX88</accession>
<sequence length="384" mass="40062">MRSVKGDYQDLVDEISALLGAPATLEDRDFRLIAFGAHDSGSGFDETTLDPVRTRSILTRRSTAEVRAWFEKFGIATAESPVHIPADPAAGVLRGRLCLPVRHRGTVHGYVWLLAGSDGPPAPVPAPAMAACARIGALLADEARARADLGPYLLTLLAPESAESRASARASLGEALGGGGPYALLCAAPWAQPVPGVRTVPGAAALCLLPVPGPAGPRLAALIRIRTRSDLSPAHLAAGGLLAAAGPVVGIGNPVHAPDELPGAWREASAAARAALARPRLGPVAQWSEIGPYRLLAALPDSGPGHPVDPAVRPLLEPAHAELARTAEVFLDCAGQAGRTASTLSIHRQTLYYRLSRVEQLTGLDLHDGEDRLLLHMSLKAARL</sequence>
<dbReference type="PANTHER" id="PTHR33744:SF17">
    <property type="entry name" value="CONSERVED PROTEIN"/>
    <property type="match status" value="1"/>
</dbReference>
<reference evidence="2 3" key="1">
    <citation type="journal article" date="2019" name="Int. J. Syst. Evol. Microbiol.">
        <title>The Global Catalogue of Microorganisms (GCM) 10K type strain sequencing project: providing services to taxonomists for standard genome sequencing and annotation.</title>
        <authorList>
            <consortium name="The Broad Institute Genomics Platform"/>
            <consortium name="The Broad Institute Genome Sequencing Center for Infectious Disease"/>
            <person name="Wu L."/>
            <person name="Ma J."/>
        </authorList>
    </citation>
    <scope>NUCLEOTIDE SEQUENCE [LARGE SCALE GENOMIC DNA]</scope>
    <source>
        <strain evidence="2 3">JCM 9088</strain>
    </source>
</reference>
<evidence type="ECO:0000313" key="2">
    <source>
        <dbReference type="EMBL" id="GAA2930970.1"/>
    </source>
</evidence>
<keyword evidence="3" id="KW-1185">Reference proteome</keyword>
<evidence type="ECO:0000259" key="1">
    <source>
        <dbReference type="Pfam" id="PF13556"/>
    </source>
</evidence>
<organism evidence="2 3">
    <name type="scientific">Streptomyces enissocaesilis</name>
    <dbReference type="NCBI Taxonomy" id="332589"/>
    <lineage>
        <taxon>Bacteria</taxon>
        <taxon>Bacillati</taxon>
        <taxon>Actinomycetota</taxon>
        <taxon>Actinomycetes</taxon>
        <taxon>Kitasatosporales</taxon>
        <taxon>Streptomycetaceae</taxon>
        <taxon>Streptomyces</taxon>
        <taxon>Streptomyces rochei group</taxon>
    </lineage>
</organism>
<evidence type="ECO:0000313" key="3">
    <source>
        <dbReference type="Proteomes" id="UP001500403"/>
    </source>
</evidence>